<name>A0A345DP94_9MOLU</name>
<dbReference type="PANTHER" id="PTHR42813:SF4">
    <property type="entry name" value="NADP-DEPENDENT ISOPROPANOL DEHYDROGENASE"/>
    <property type="match status" value="1"/>
</dbReference>
<keyword evidence="4" id="KW-0862">Zinc</keyword>
<evidence type="ECO:0000313" key="7">
    <source>
        <dbReference type="Proteomes" id="UP000253689"/>
    </source>
</evidence>
<dbReference type="InterPro" id="IPR011032">
    <property type="entry name" value="GroES-like_sf"/>
</dbReference>
<dbReference type="Pfam" id="PF08240">
    <property type="entry name" value="ADH_N"/>
    <property type="match status" value="1"/>
</dbReference>
<dbReference type="KEGG" id="sphh:SDAV_001052"/>
<comment type="cofactor">
    <cofactor evidence="1">
        <name>Zn(2+)</name>
        <dbReference type="ChEBI" id="CHEBI:29105"/>
    </cofactor>
</comment>
<dbReference type="GO" id="GO:0046872">
    <property type="term" value="F:metal ion binding"/>
    <property type="evidence" value="ECO:0007669"/>
    <property type="project" value="UniProtKB-KW"/>
</dbReference>
<comment type="similarity">
    <text evidence="2">Belongs to the zinc-containing alcohol dehydrogenase family.</text>
</comment>
<dbReference type="Proteomes" id="UP000253689">
    <property type="component" value="Chromosome"/>
</dbReference>
<dbReference type="Gene3D" id="3.90.180.10">
    <property type="entry name" value="Medium-chain alcohol dehydrogenases, catalytic domain"/>
    <property type="match status" value="1"/>
</dbReference>
<keyword evidence="7" id="KW-1185">Reference proteome</keyword>
<dbReference type="EMBL" id="CP031088">
    <property type="protein sequence ID" value="AXF96032.1"/>
    <property type="molecule type" value="Genomic_DNA"/>
</dbReference>
<dbReference type="AlphaFoldDB" id="A0A345DP94"/>
<accession>A0A345DP94</accession>
<organism evidence="6 7">
    <name type="scientific">Spiroplasma phoeniceum P40</name>
    <dbReference type="NCBI Taxonomy" id="1276259"/>
    <lineage>
        <taxon>Bacteria</taxon>
        <taxon>Bacillati</taxon>
        <taxon>Mycoplasmatota</taxon>
        <taxon>Mollicutes</taxon>
        <taxon>Entomoplasmatales</taxon>
        <taxon>Spiroplasmataceae</taxon>
        <taxon>Spiroplasma</taxon>
    </lineage>
</organism>
<reference evidence="7" key="1">
    <citation type="submission" date="2018-07" db="EMBL/GenBank/DDBJ databases">
        <title>Complete Genome Sequence of Spiroplasma phoeniceum.</title>
        <authorList>
            <person name="Davis R.E."/>
            <person name="Shao J.Y."/>
            <person name="Zhao Y."/>
            <person name="Silver A."/>
            <person name="Stump z."/>
            <person name="Gasparich G."/>
        </authorList>
    </citation>
    <scope>NUCLEOTIDE SEQUENCE [LARGE SCALE GENOMIC DNA]</scope>
    <source>
        <strain evidence="7">P40</strain>
    </source>
</reference>
<keyword evidence="3" id="KW-0479">Metal-binding</keyword>
<evidence type="ECO:0000256" key="3">
    <source>
        <dbReference type="ARBA" id="ARBA00022723"/>
    </source>
</evidence>
<gene>
    <name evidence="6" type="ORF">SDAV_001052</name>
</gene>
<dbReference type="SUPFAM" id="SSF50129">
    <property type="entry name" value="GroES-like"/>
    <property type="match status" value="1"/>
</dbReference>
<protein>
    <submittedName>
        <fullName evidence="6">Alcohol dehydrogenase</fullName>
    </submittedName>
</protein>
<dbReference type="PANTHER" id="PTHR42813">
    <property type="entry name" value="ZINC-TYPE ALCOHOL DEHYDROGENASE-LIKE"/>
    <property type="match status" value="1"/>
</dbReference>
<evidence type="ECO:0000256" key="2">
    <source>
        <dbReference type="ARBA" id="ARBA00008072"/>
    </source>
</evidence>
<evidence type="ECO:0000313" key="6">
    <source>
        <dbReference type="EMBL" id="AXF96032.1"/>
    </source>
</evidence>
<evidence type="ECO:0000256" key="4">
    <source>
        <dbReference type="ARBA" id="ARBA00022833"/>
    </source>
</evidence>
<evidence type="ECO:0000256" key="1">
    <source>
        <dbReference type="ARBA" id="ARBA00001947"/>
    </source>
</evidence>
<proteinExistence type="inferred from homology"/>
<dbReference type="InterPro" id="IPR013154">
    <property type="entry name" value="ADH-like_N"/>
</dbReference>
<evidence type="ECO:0000259" key="5">
    <source>
        <dbReference type="Pfam" id="PF08240"/>
    </source>
</evidence>
<dbReference type="RefSeq" id="WP_245938541.1">
    <property type="nucleotide sequence ID" value="NZ_CP031088.1"/>
</dbReference>
<sequence length="110" mass="12467">MNELKLTSQLKKATDIIVKIEGFNFLHADYCPYSGHDNSVVPNIIMEHEGVGVVTVIGADITKLKIGDRVAIGCVTHCRHRVIEVQQINFERSWFFNGKKTLFYFVVLSN</sequence>
<feature type="domain" description="Alcohol dehydrogenase-like N-terminal" evidence="5">
    <location>
        <begin position="13"/>
        <end position="80"/>
    </location>
</feature>